<evidence type="ECO:0000313" key="4">
    <source>
        <dbReference type="Proteomes" id="UP000199729"/>
    </source>
</evidence>
<dbReference type="Pfam" id="PF01757">
    <property type="entry name" value="Acyl_transf_3"/>
    <property type="match status" value="1"/>
</dbReference>
<reference evidence="3 4" key="1">
    <citation type="submission" date="2017-07" db="EMBL/GenBank/DDBJ databases">
        <title>Complete Genome Sequence of the cosmetic ferment Vitreoscilla filiformis (ATCC15551).</title>
        <authorList>
            <person name="Contreras S."/>
            <person name="Sagory-Zalkind P."/>
            <person name="Blanquart H."/>
            <person name="Iltis A."/>
            <person name="Morand S.C."/>
        </authorList>
    </citation>
    <scope>NUCLEOTIDE SEQUENCE [LARGE SCALE GENOMIC DNA]</scope>
    <source>
        <strain evidence="3 4">ATCC 15551</strain>
    </source>
</reference>
<feature type="domain" description="Acyltransferase 3" evidence="2">
    <location>
        <begin position="1"/>
        <end position="293"/>
    </location>
</feature>
<evidence type="ECO:0000259" key="2">
    <source>
        <dbReference type="Pfam" id="PF01757"/>
    </source>
</evidence>
<dbReference type="EMBL" id="CP022423">
    <property type="protein sequence ID" value="ASM77692.1"/>
    <property type="molecule type" value="Genomic_DNA"/>
</dbReference>
<protein>
    <recommendedName>
        <fullName evidence="2">Acyltransferase 3 domain-containing protein</fullName>
    </recommendedName>
</protein>
<evidence type="ECO:0000256" key="1">
    <source>
        <dbReference type="SAM" id="Phobius"/>
    </source>
</evidence>
<dbReference type="AlphaFoldDB" id="A0A221KF64"/>
<keyword evidence="1" id="KW-0812">Transmembrane</keyword>
<sequence>MVVFHTTESVLEAFPGTPMPGPGWLWPWTPGGNGVSAFFMISGFVISLTLNHCRSLSDFAMARFLRLFPIFWVAMLFTTLWRQWVGGESISLGAFAANITMLPSWLGQAYVDGVYWTLEIELQFYLLIALIWRCGWMRHITPLCLGWFTLAIVLKLSQQAWPDSVGVTLLWRGLLIPFAPYFGLGMLAYRMTQQRPTRLTWATVALGVLLTVATGNMVRAGVTVVMTLVLLALSHGHRWRVPASLVLLGEGSYCIYLFHQAYGGHIAQHLADLLPNSPVGVSVTVVVMCIGTAMAAHLWVERPLARLTRRWKTRPPQAVGVGRGASI</sequence>
<dbReference type="PANTHER" id="PTHR23028">
    <property type="entry name" value="ACETYLTRANSFERASE"/>
    <property type="match status" value="1"/>
</dbReference>
<proteinExistence type="predicted"/>
<dbReference type="GO" id="GO:0016747">
    <property type="term" value="F:acyltransferase activity, transferring groups other than amino-acyl groups"/>
    <property type="evidence" value="ECO:0007669"/>
    <property type="project" value="InterPro"/>
</dbReference>
<keyword evidence="4" id="KW-1185">Reference proteome</keyword>
<evidence type="ECO:0000313" key="3">
    <source>
        <dbReference type="EMBL" id="ASM77692.1"/>
    </source>
</evidence>
<organism evidence="3 4">
    <name type="scientific">Vitreoscilla filiformis</name>
    <dbReference type="NCBI Taxonomy" id="63"/>
    <lineage>
        <taxon>Bacteria</taxon>
        <taxon>Pseudomonadati</taxon>
        <taxon>Pseudomonadota</taxon>
        <taxon>Betaproteobacteria</taxon>
        <taxon>Neisseriales</taxon>
        <taxon>Neisseriaceae</taxon>
        <taxon>Vitreoscilla</taxon>
    </lineage>
</organism>
<feature type="transmembrane region" description="Helical" evidence="1">
    <location>
        <begin position="201"/>
        <end position="233"/>
    </location>
</feature>
<gene>
    <name evidence="3" type="ORF">VITFI_CDS1914</name>
</gene>
<dbReference type="GO" id="GO:0016020">
    <property type="term" value="C:membrane"/>
    <property type="evidence" value="ECO:0007669"/>
    <property type="project" value="TreeGrafter"/>
</dbReference>
<feature type="transmembrane region" description="Helical" evidence="1">
    <location>
        <begin position="279"/>
        <end position="300"/>
    </location>
</feature>
<dbReference type="KEGG" id="vff:VITFI_CDS1914"/>
<feature type="transmembrane region" description="Helical" evidence="1">
    <location>
        <begin position="169"/>
        <end position="189"/>
    </location>
</feature>
<keyword evidence="1" id="KW-0472">Membrane</keyword>
<keyword evidence="1" id="KW-1133">Transmembrane helix</keyword>
<dbReference type="GO" id="GO:0000271">
    <property type="term" value="P:polysaccharide biosynthetic process"/>
    <property type="evidence" value="ECO:0007669"/>
    <property type="project" value="TreeGrafter"/>
</dbReference>
<name>A0A221KF64_VITFI</name>
<dbReference type="Proteomes" id="UP000199729">
    <property type="component" value="Chromosome"/>
</dbReference>
<dbReference type="PANTHER" id="PTHR23028:SF131">
    <property type="entry name" value="BLR2367 PROTEIN"/>
    <property type="match status" value="1"/>
</dbReference>
<feature type="transmembrane region" description="Helical" evidence="1">
    <location>
        <begin position="34"/>
        <end position="52"/>
    </location>
</feature>
<feature type="transmembrane region" description="Helical" evidence="1">
    <location>
        <begin position="113"/>
        <end position="132"/>
    </location>
</feature>
<dbReference type="InterPro" id="IPR050879">
    <property type="entry name" value="Acyltransferase_3"/>
</dbReference>
<feature type="transmembrane region" description="Helical" evidence="1">
    <location>
        <begin position="64"/>
        <end position="84"/>
    </location>
</feature>
<dbReference type="InterPro" id="IPR002656">
    <property type="entry name" value="Acyl_transf_3_dom"/>
</dbReference>
<accession>A0A221KF64</accession>
<feature type="transmembrane region" description="Helical" evidence="1">
    <location>
        <begin position="139"/>
        <end position="157"/>
    </location>
</feature>